<proteinExistence type="predicted"/>
<dbReference type="SUPFAM" id="SSF53098">
    <property type="entry name" value="Ribonuclease H-like"/>
    <property type="match status" value="1"/>
</dbReference>
<comment type="caution">
    <text evidence="3">The sequence shown here is derived from an EMBL/GenBank/DDBJ whole genome shotgun (WGS) entry which is preliminary data.</text>
</comment>
<evidence type="ECO:0000259" key="1">
    <source>
        <dbReference type="Pfam" id="PF13456"/>
    </source>
</evidence>
<dbReference type="PANTHER" id="PTHR48475:SF1">
    <property type="entry name" value="RNASE H TYPE-1 DOMAIN-CONTAINING PROTEIN"/>
    <property type="match status" value="1"/>
</dbReference>
<dbReference type="PANTHER" id="PTHR48475">
    <property type="entry name" value="RIBONUCLEASE H"/>
    <property type="match status" value="1"/>
</dbReference>
<dbReference type="Pfam" id="PF17921">
    <property type="entry name" value="Integrase_H2C2"/>
    <property type="match status" value="1"/>
</dbReference>
<keyword evidence="4" id="KW-1185">Reference proteome</keyword>
<dbReference type="Proteomes" id="UP001187471">
    <property type="component" value="Unassembled WGS sequence"/>
</dbReference>
<dbReference type="AlphaFoldDB" id="A0AA88U3M4"/>
<organism evidence="3 4">
    <name type="scientific">Escallonia rubra</name>
    <dbReference type="NCBI Taxonomy" id="112253"/>
    <lineage>
        <taxon>Eukaryota</taxon>
        <taxon>Viridiplantae</taxon>
        <taxon>Streptophyta</taxon>
        <taxon>Embryophyta</taxon>
        <taxon>Tracheophyta</taxon>
        <taxon>Spermatophyta</taxon>
        <taxon>Magnoliopsida</taxon>
        <taxon>eudicotyledons</taxon>
        <taxon>Gunneridae</taxon>
        <taxon>Pentapetalae</taxon>
        <taxon>asterids</taxon>
        <taxon>campanulids</taxon>
        <taxon>Escalloniales</taxon>
        <taxon>Escalloniaceae</taxon>
        <taxon>Escallonia</taxon>
    </lineage>
</organism>
<dbReference type="Gene3D" id="3.30.420.10">
    <property type="entry name" value="Ribonuclease H-like superfamily/Ribonuclease H"/>
    <property type="match status" value="1"/>
</dbReference>
<evidence type="ECO:0008006" key="5">
    <source>
        <dbReference type="Google" id="ProtNLM"/>
    </source>
</evidence>
<dbReference type="Pfam" id="PF13456">
    <property type="entry name" value="RVT_3"/>
    <property type="match status" value="1"/>
</dbReference>
<dbReference type="InterPro" id="IPR041588">
    <property type="entry name" value="Integrase_H2C2"/>
</dbReference>
<accession>A0AA88U3M4</accession>
<sequence length="257" mass="29553">MDTIKEFSEEIIDHGDREGSPIKIEKDCSNNQAEYEALIIGLEILLDMHITTVQISRDSQPVIKQLNREFKCNAPGLEMYFSIATYLLARFDDVIITHILRINNSNVNVMAQLASGLKIPEGVDGHWVKVSRCLPVINDMYKDLEMVDPIDTIQNDWRTPIIQYLQNPESRVDTKVKLQATKYFLLDNDLFKRTPEGLALRCLGQQEAIHVMAEVHEGICGAHQARIKMRWLIRRHGHYWPSIMEDCIRYAKGCQAC</sequence>
<protein>
    <recommendedName>
        <fullName evidence="5">RNase H type-1 domain-containing protein</fullName>
    </recommendedName>
</protein>
<feature type="domain" description="RNase H type-1" evidence="1">
    <location>
        <begin position="25"/>
        <end position="113"/>
    </location>
</feature>
<dbReference type="GO" id="GO:0004523">
    <property type="term" value="F:RNA-DNA hybrid ribonuclease activity"/>
    <property type="evidence" value="ECO:0007669"/>
    <property type="project" value="InterPro"/>
</dbReference>
<evidence type="ECO:0000313" key="3">
    <source>
        <dbReference type="EMBL" id="KAK2969914.1"/>
    </source>
</evidence>
<feature type="domain" description="Integrase zinc-binding" evidence="2">
    <location>
        <begin position="210"/>
        <end position="257"/>
    </location>
</feature>
<dbReference type="GO" id="GO:0003676">
    <property type="term" value="F:nucleic acid binding"/>
    <property type="evidence" value="ECO:0007669"/>
    <property type="project" value="InterPro"/>
</dbReference>
<gene>
    <name evidence="3" type="ORF">RJ640_000527</name>
</gene>
<evidence type="ECO:0000259" key="2">
    <source>
        <dbReference type="Pfam" id="PF17921"/>
    </source>
</evidence>
<dbReference type="InterPro" id="IPR036397">
    <property type="entry name" value="RNaseH_sf"/>
</dbReference>
<reference evidence="3" key="1">
    <citation type="submission" date="2022-12" db="EMBL/GenBank/DDBJ databases">
        <title>Draft genome assemblies for two species of Escallonia (Escalloniales).</title>
        <authorList>
            <person name="Chanderbali A."/>
            <person name="Dervinis C."/>
            <person name="Anghel I."/>
            <person name="Soltis D."/>
            <person name="Soltis P."/>
            <person name="Zapata F."/>
        </authorList>
    </citation>
    <scope>NUCLEOTIDE SEQUENCE</scope>
    <source>
        <strain evidence="3">UCBG92.1500</strain>
        <tissue evidence="3">Leaf</tissue>
    </source>
</reference>
<name>A0AA88U3M4_9ASTE</name>
<dbReference type="Gene3D" id="1.10.340.70">
    <property type="match status" value="1"/>
</dbReference>
<dbReference type="InterPro" id="IPR002156">
    <property type="entry name" value="RNaseH_domain"/>
</dbReference>
<dbReference type="EMBL" id="JAVXUO010002766">
    <property type="protein sequence ID" value="KAK2969914.1"/>
    <property type="molecule type" value="Genomic_DNA"/>
</dbReference>
<evidence type="ECO:0000313" key="4">
    <source>
        <dbReference type="Proteomes" id="UP001187471"/>
    </source>
</evidence>
<dbReference type="InterPro" id="IPR012337">
    <property type="entry name" value="RNaseH-like_sf"/>
</dbReference>